<dbReference type="Pfam" id="PF19576">
    <property type="entry name" value="Acyltransf_2"/>
    <property type="match status" value="1"/>
</dbReference>
<dbReference type="CDD" id="cd07986">
    <property type="entry name" value="LPLAT_ACT14924-like"/>
    <property type="match status" value="1"/>
</dbReference>
<dbReference type="EMBL" id="FONY01000049">
    <property type="protein sequence ID" value="SFF52936.1"/>
    <property type="molecule type" value="Genomic_DNA"/>
</dbReference>
<evidence type="ECO:0000256" key="2">
    <source>
        <dbReference type="ARBA" id="ARBA00022516"/>
    </source>
</evidence>
<evidence type="ECO:0000256" key="4">
    <source>
        <dbReference type="ARBA" id="ARBA00023098"/>
    </source>
</evidence>
<dbReference type="PANTHER" id="PTHR37323:SF1">
    <property type="entry name" value="L-ORNITHINE N(ALPHA)-ACYLTRANSFERASE"/>
    <property type="match status" value="1"/>
</dbReference>
<feature type="domain" description="Putative acyltransferase ACT14924-like acyltransferase" evidence="6">
    <location>
        <begin position="48"/>
        <end position="269"/>
    </location>
</feature>
<keyword evidence="8" id="KW-1185">Reference proteome</keyword>
<dbReference type="Gene3D" id="3.40.630.30">
    <property type="match status" value="1"/>
</dbReference>
<dbReference type="InterPro" id="IPR016181">
    <property type="entry name" value="Acyl_CoA_acyltransferase"/>
</dbReference>
<dbReference type="Proteomes" id="UP000199513">
    <property type="component" value="Unassembled WGS sequence"/>
</dbReference>
<sequence length="583" mass="67291">MITKEEFAKTLKLDKYQLELLAVPLMKLMKIDRFNELFEKAGNKGGLEFIETALQELNIKFEVSPEELARIPKRGGFIAIANHPFGALDEMILLALIAKVRPDFKLMTDPLLQAIPQLKDSFTPFSLDEQTDKKLNSNELKIVFDYLQQGNSIGIFPAGEVSQFKTSMRKIVDKEWNLIAGKFIKKAKVNVLPVYFLGSNSVLFNLLSMIHPSLRDAKLPSEMLNKKDNTIIVRIGNPIRAEQLENFVDTYQMLRFLRAKTYALGSSLKVSPFFRNPFKIKRKPEEIIEAVPLELLEADINALRPHDVILSHQNYEVFIAEATLIPNVLREIGRLREITFRSEGEGTNRSIDIDEYDVHYLHLFIWDTEEKKIVGAYRIGRGADLYNKFNIKGFYLNELFKIEKGFVPILKQSLEMGRSFIVEEYQRKHASLFLLWKGVLLYLRNNPEYRYLIGPVSISNNFSTLSKELMVKFIKEHHYDWELAKFIKPRKKFKPNLKSDDSEILLKQSFKNLKDLDLQISEIEATNAKVPVLLKKYISQNSKIIGFNIDPKFNDALDGFLIMDLQNVPEDTIKMLDKEGVNS</sequence>
<dbReference type="AlphaFoldDB" id="A0A1I2JJD3"/>
<dbReference type="SUPFAM" id="SSF69593">
    <property type="entry name" value="Glycerol-3-phosphate (1)-acyltransferase"/>
    <property type="match status" value="1"/>
</dbReference>
<evidence type="ECO:0000256" key="3">
    <source>
        <dbReference type="ARBA" id="ARBA00022679"/>
    </source>
</evidence>
<keyword evidence="2" id="KW-0444">Lipid biosynthesis</keyword>
<dbReference type="Pfam" id="PF13444">
    <property type="entry name" value="Acetyltransf_5"/>
    <property type="match status" value="1"/>
</dbReference>
<dbReference type="GO" id="GO:0006629">
    <property type="term" value="P:lipid metabolic process"/>
    <property type="evidence" value="ECO:0007669"/>
    <property type="project" value="UniProtKB-KW"/>
</dbReference>
<reference evidence="7 8" key="1">
    <citation type="submission" date="2016-10" db="EMBL/GenBank/DDBJ databases">
        <authorList>
            <person name="de Groot N.N."/>
        </authorList>
    </citation>
    <scope>NUCLEOTIDE SEQUENCE [LARGE SCALE GENOMIC DNA]</scope>
    <source>
        <strain>GEY</strain>
        <strain evidence="8">DSM 9560</strain>
    </source>
</reference>
<dbReference type="InterPro" id="IPR045746">
    <property type="entry name" value="ACT14924-like_Acyltransf_dom"/>
</dbReference>
<keyword evidence="4" id="KW-0443">Lipid metabolism</keyword>
<keyword evidence="5" id="KW-0012">Acyltransferase</keyword>
<dbReference type="RefSeq" id="WP_221407717.1">
    <property type="nucleotide sequence ID" value="NZ_FONY01000049.1"/>
</dbReference>
<comment type="pathway">
    <text evidence="1">Lipid metabolism.</text>
</comment>
<gene>
    <name evidence="7" type="ORF">SAMN04488541_104912</name>
</gene>
<evidence type="ECO:0000256" key="5">
    <source>
        <dbReference type="ARBA" id="ARBA00023315"/>
    </source>
</evidence>
<evidence type="ECO:0000313" key="7">
    <source>
        <dbReference type="EMBL" id="SFF52936.1"/>
    </source>
</evidence>
<proteinExistence type="predicted"/>
<dbReference type="STRING" id="1003.SAMN04488541_104912"/>
<dbReference type="GO" id="GO:0016746">
    <property type="term" value="F:acyltransferase activity"/>
    <property type="evidence" value="ECO:0007669"/>
    <property type="project" value="UniProtKB-KW"/>
</dbReference>
<keyword evidence="3" id="KW-0808">Transferase</keyword>
<organism evidence="7 8">
    <name type="scientific">Thermoflexibacter ruber</name>
    <dbReference type="NCBI Taxonomy" id="1003"/>
    <lineage>
        <taxon>Bacteria</taxon>
        <taxon>Pseudomonadati</taxon>
        <taxon>Bacteroidota</taxon>
        <taxon>Cytophagia</taxon>
        <taxon>Cytophagales</taxon>
        <taxon>Thermoflexibacteraceae</taxon>
        <taxon>Thermoflexibacter</taxon>
    </lineage>
</organism>
<protein>
    <submittedName>
        <fullName evidence="7">Putative hemolysin</fullName>
    </submittedName>
</protein>
<evidence type="ECO:0000259" key="6">
    <source>
        <dbReference type="Pfam" id="PF19576"/>
    </source>
</evidence>
<dbReference type="SUPFAM" id="SSF55729">
    <property type="entry name" value="Acyl-CoA N-acyltransferases (Nat)"/>
    <property type="match status" value="1"/>
</dbReference>
<name>A0A1I2JJD3_9BACT</name>
<evidence type="ECO:0000256" key="1">
    <source>
        <dbReference type="ARBA" id="ARBA00005189"/>
    </source>
</evidence>
<dbReference type="PANTHER" id="PTHR37323">
    <property type="entry name" value="GCN5-RELATED N-ACETYLTRANSFERASE"/>
    <property type="match status" value="1"/>
</dbReference>
<dbReference type="InterPro" id="IPR052351">
    <property type="entry name" value="Ornithine_N-alpha-AT"/>
</dbReference>
<evidence type="ECO:0000313" key="8">
    <source>
        <dbReference type="Proteomes" id="UP000199513"/>
    </source>
</evidence>
<accession>A0A1I2JJD3</accession>